<keyword evidence="10" id="KW-1185">Reference proteome</keyword>
<keyword evidence="2 5" id="KW-0547">Nucleotide-binding</keyword>
<keyword evidence="4 5" id="KW-0067">ATP-binding</keyword>
<feature type="transmembrane region" description="Helical" evidence="7">
    <location>
        <begin position="559"/>
        <end position="581"/>
    </location>
</feature>
<name>A0ABV9CG94_9ACTN</name>
<proteinExistence type="predicted"/>
<evidence type="ECO:0000256" key="7">
    <source>
        <dbReference type="SAM" id="Phobius"/>
    </source>
</evidence>
<evidence type="ECO:0000256" key="6">
    <source>
        <dbReference type="SAM" id="MobiDB-lite"/>
    </source>
</evidence>
<feature type="transmembrane region" description="Helical" evidence="7">
    <location>
        <begin position="602"/>
        <end position="624"/>
    </location>
</feature>
<dbReference type="PROSITE" id="PS50011">
    <property type="entry name" value="PROTEIN_KINASE_DOM"/>
    <property type="match status" value="1"/>
</dbReference>
<dbReference type="CDD" id="cd14014">
    <property type="entry name" value="STKc_PknB_like"/>
    <property type="match status" value="1"/>
</dbReference>
<keyword evidence="7" id="KW-0472">Membrane</keyword>
<feature type="compositionally biased region" description="Basic and acidic residues" evidence="6">
    <location>
        <begin position="336"/>
        <end position="415"/>
    </location>
</feature>
<dbReference type="InterPro" id="IPR000719">
    <property type="entry name" value="Prot_kinase_dom"/>
</dbReference>
<feature type="binding site" evidence="5">
    <location>
        <position position="43"/>
    </location>
    <ligand>
        <name>ATP</name>
        <dbReference type="ChEBI" id="CHEBI:30616"/>
    </ligand>
</feature>
<dbReference type="InterPro" id="IPR017441">
    <property type="entry name" value="Protein_kinase_ATP_BS"/>
</dbReference>
<feature type="transmembrane region" description="Helical" evidence="7">
    <location>
        <begin position="484"/>
        <end position="503"/>
    </location>
</feature>
<evidence type="ECO:0000256" key="3">
    <source>
        <dbReference type="ARBA" id="ARBA00022777"/>
    </source>
</evidence>
<dbReference type="Pfam" id="PF00069">
    <property type="entry name" value="Pkinase"/>
    <property type="match status" value="1"/>
</dbReference>
<dbReference type="SMART" id="SM00220">
    <property type="entry name" value="S_TKc"/>
    <property type="match status" value="1"/>
</dbReference>
<feature type="compositionally biased region" description="Basic and acidic residues" evidence="6">
    <location>
        <begin position="277"/>
        <end position="288"/>
    </location>
</feature>
<dbReference type="PANTHER" id="PTHR43289:SF34">
    <property type="entry name" value="SERINE_THREONINE-PROTEIN KINASE YBDM-RELATED"/>
    <property type="match status" value="1"/>
</dbReference>
<keyword evidence="7" id="KW-1133">Transmembrane helix</keyword>
<keyword evidence="3 9" id="KW-0418">Kinase</keyword>
<dbReference type="Gene3D" id="1.10.510.10">
    <property type="entry name" value="Transferase(Phosphotransferase) domain 1"/>
    <property type="match status" value="1"/>
</dbReference>
<dbReference type="PROSITE" id="PS00108">
    <property type="entry name" value="PROTEIN_KINASE_ST"/>
    <property type="match status" value="1"/>
</dbReference>
<evidence type="ECO:0000256" key="4">
    <source>
        <dbReference type="ARBA" id="ARBA00022840"/>
    </source>
</evidence>
<evidence type="ECO:0000259" key="8">
    <source>
        <dbReference type="PROSITE" id="PS50011"/>
    </source>
</evidence>
<dbReference type="Gene3D" id="3.30.200.20">
    <property type="entry name" value="Phosphorylase Kinase, domain 1"/>
    <property type="match status" value="1"/>
</dbReference>
<dbReference type="PANTHER" id="PTHR43289">
    <property type="entry name" value="MITOGEN-ACTIVATED PROTEIN KINASE KINASE KINASE 20-RELATED"/>
    <property type="match status" value="1"/>
</dbReference>
<dbReference type="EMBL" id="JBHSFP010000008">
    <property type="protein sequence ID" value="MFC4531931.1"/>
    <property type="molecule type" value="Genomic_DNA"/>
</dbReference>
<keyword evidence="1" id="KW-0808">Transferase</keyword>
<keyword evidence="7" id="KW-0812">Transmembrane</keyword>
<organism evidence="9 10">
    <name type="scientific">Sphaerisporangium dianthi</name>
    <dbReference type="NCBI Taxonomy" id="1436120"/>
    <lineage>
        <taxon>Bacteria</taxon>
        <taxon>Bacillati</taxon>
        <taxon>Actinomycetota</taxon>
        <taxon>Actinomycetes</taxon>
        <taxon>Streptosporangiales</taxon>
        <taxon>Streptosporangiaceae</taxon>
        <taxon>Sphaerisporangium</taxon>
    </lineage>
</organism>
<evidence type="ECO:0000313" key="10">
    <source>
        <dbReference type="Proteomes" id="UP001596004"/>
    </source>
</evidence>
<sequence>MGGRRVGGLGRVGPYTIVERLGRGGMGEVYLAVGRRGVKVAVKILHDLIGDDPESRLRLDREVRALRRVESPYVARVLDSDLSGERPYLVMEHIEGETLLDAVRRGGPLSGPQLVDLARGLATAIAIIHAAGVVHRDVKPANVVLGPDGPVLIDFGIAQVSDATRVTMTGTFLGTPGYSAPEVFAEEAVAEPADVHSWAATVAFAATGRPTFGRGTVEAQMYAVLNGRADLAGVPGSLLPLVRAALNREPAKRPTAALLSDRLARLARATAPAAGAVREDPAAARARTDGAAGPRPKADGQASGRQKTDGAAVARVRPDGAAAVRAKAEGPVGGRPRTEEAAASRSQDDTPGERARVRPAKADAAADRRVKPEAADRRVKPEAADRRVKPEAADRRVKADGLERRAKAESPERRVRAGAAGRRVKGAAEVRRAAAEVEESTLATEAAHATSISSPPGSAVLIVLAMLAVPCVVASVIWPPATFIITASFCVLARAWWTGHWLVRNRRSSRVRGVLRVASFPVTLAGSVLSAAVWPGVPASAIAASAFWVADGGGMEGEWWLQAGPMTVAGVVFGVVCGGIVGREVERAGVHVPDLRREGLRALAVLGGFVAVCAAAVRVLAWVLPHAF</sequence>
<feature type="region of interest" description="Disordered" evidence="6">
    <location>
        <begin position="271"/>
        <end position="420"/>
    </location>
</feature>
<dbReference type="InterPro" id="IPR011009">
    <property type="entry name" value="Kinase-like_dom_sf"/>
</dbReference>
<dbReference type="PROSITE" id="PS00107">
    <property type="entry name" value="PROTEIN_KINASE_ATP"/>
    <property type="match status" value="1"/>
</dbReference>
<evidence type="ECO:0000256" key="2">
    <source>
        <dbReference type="ARBA" id="ARBA00022741"/>
    </source>
</evidence>
<comment type="caution">
    <text evidence="9">The sequence shown here is derived from an EMBL/GenBank/DDBJ whole genome shotgun (WGS) entry which is preliminary data.</text>
</comment>
<feature type="transmembrane region" description="Helical" evidence="7">
    <location>
        <begin position="524"/>
        <end position="547"/>
    </location>
</feature>
<reference evidence="10" key="1">
    <citation type="journal article" date="2019" name="Int. J. Syst. Evol. Microbiol.">
        <title>The Global Catalogue of Microorganisms (GCM) 10K type strain sequencing project: providing services to taxonomists for standard genome sequencing and annotation.</title>
        <authorList>
            <consortium name="The Broad Institute Genomics Platform"/>
            <consortium name="The Broad Institute Genome Sequencing Center for Infectious Disease"/>
            <person name="Wu L."/>
            <person name="Ma J."/>
        </authorList>
    </citation>
    <scope>NUCLEOTIDE SEQUENCE [LARGE SCALE GENOMIC DNA]</scope>
    <source>
        <strain evidence="10">CGMCC 4.7132</strain>
    </source>
</reference>
<gene>
    <name evidence="9" type="ORF">ACFO60_14235</name>
</gene>
<evidence type="ECO:0000256" key="1">
    <source>
        <dbReference type="ARBA" id="ARBA00022679"/>
    </source>
</evidence>
<protein>
    <submittedName>
        <fullName evidence="9">Protein kinase</fullName>
    </submittedName>
</protein>
<dbReference type="InterPro" id="IPR008271">
    <property type="entry name" value="Ser/Thr_kinase_AS"/>
</dbReference>
<accession>A0ABV9CG94</accession>
<evidence type="ECO:0000313" key="9">
    <source>
        <dbReference type="EMBL" id="MFC4531931.1"/>
    </source>
</evidence>
<dbReference type="SUPFAM" id="SSF56112">
    <property type="entry name" value="Protein kinase-like (PK-like)"/>
    <property type="match status" value="1"/>
</dbReference>
<evidence type="ECO:0000256" key="5">
    <source>
        <dbReference type="PROSITE-ProRule" id="PRU10141"/>
    </source>
</evidence>
<feature type="domain" description="Protein kinase" evidence="8">
    <location>
        <begin position="15"/>
        <end position="266"/>
    </location>
</feature>
<dbReference type="GO" id="GO:0016301">
    <property type="term" value="F:kinase activity"/>
    <property type="evidence" value="ECO:0007669"/>
    <property type="project" value="UniProtKB-KW"/>
</dbReference>
<dbReference type="Proteomes" id="UP001596004">
    <property type="component" value="Unassembled WGS sequence"/>
</dbReference>